<dbReference type="InterPro" id="IPR020538">
    <property type="entry name" value="Hydgase_Ni_incorp_HypA/HybF_CS"/>
</dbReference>
<evidence type="ECO:0000256" key="1">
    <source>
        <dbReference type="ARBA" id="ARBA00010748"/>
    </source>
</evidence>
<evidence type="ECO:0000256" key="3">
    <source>
        <dbReference type="ARBA" id="ARBA00022723"/>
    </source>
</evidence>
<dbReference type="PANTHER" id="PTHR34535">
    <property type="entry name" value="HYDROGENASE MATURATION FACTOR HYPA"/>
    <property type="match status" value="1"/>
</dbReference>
<feature type="binding site" evidence="5">
    <location>
        <position position="86"/>
    </location>
    <ligand>
        <name>Zn(2+)</name>
        <dbReference type="ChEBI" id="CHEBI:29105"/>
    </ligand>
</feature>
<dbReference type="PIRSF" id="PIRSF004761">
    <property type="entry name" value="Hydrgn_mat_HypA"/>
    <property type="match status" value="1"/>
</dbReference>
<keyword evidence="2 5" id="KW-0533">Nickel</keyword>
<accession>A0ABP9SQI1</accession>
<protein>
    <recommendedName>
        <fullName evidence="5">Hydrogenase maturation factor HypA</fullName>
    </recommendedName>
</protein>
<proteinExistence type="inferred from homology"/>
<evidence type="ECO:0000256" key="5">
    <source>
        <dbReference type="HAMAP-Rule" id="MF_00213"/>
    </source>
</evidence>
<dbReference type="RefSeq" id="WP_345451520.1">
    <property type="nucleotide sequence ID" value="NZ_BAABKK010000026.1"/>
</dbReference>
<evidence type="ECO:0000313" key="6">
    <source>
        <dbReference type="EMBL" id="GAA5198837.1"/>
    </source>
</evidence>
<feature type="binding site" evidence="5">
    <location>
        <position position="88"/>
    </location>
    <ligand>
        <name>Zn(2+)</name>
        <dbReference type="ChEBI" id="CHEBI:29105"/>
    </ligand>
</feature>
<feature type="binding site" evidence="5">
    <location>
        <position position="70"/>
    </location>
    <ligand>
        <name>Zn(2+)</name>
        <dbReference type="ChEBI" id="CHEBI:29105"/>
    </ligand>
</feature>
<dbReference type="Gene3D" id="3.30.2320.80">
    <property type="match status" value="1"/>
</dbReference>
<comment type="caution">
    <text evidence="6">The sequence shown here is derived from an EMBL/GenBank/DDBJ whole genome shotgun (WGS) entry which is preliminary data.</text>
</comment>
<dbReference type="HAMAP" id="MF_00213">
    <property type="entry name" value="HypA_HybF"/>
    <property type="match status" value="1"/>
</dbReference>
<comment type="similarity">
    <text evidence="1 5">Belongs to the HypA/HybF family.</text>
</comment>
<dbReference type="Proteomes" id="UP001500200">
    <property type="component" value="Unassembled WGS sequence"/>
</dbReference>
<feature type="binding site" evidence="5">
    <location>
        <position position="73"/>
    </location>
    <ligand>
        <name>Zn(2+)</name>
        <dbReference type="ChEBI" id="CHEBI:29105"/>
    </ligand>
</feature>
<gene>
    <name evidence="5" type="primary">hypA</name>
    <name evidence="6" type="ORF">GCM10023346_37110</name>
</gene>
<dbReference type="InterPro" id="IPR000688">
    <property type="entry name" value="HypA/HybF"/>
</dbReference>
<sequence>MHELSITQSLVDAVLERTGERTVTGVNLRIGPLSGVLPDAMRFCFDIVSAGTSLAGAQLKIDEPQGLARCRSCGTEFELADLILLCPCGSADVEVLSGRELMVMSVEVA</sequence>
<dbReference type="EMBL" id="BAABKK010000026">
    <property type="protein sequence ID" value="GAA5198837.1"/>
    <property type="molecule type" value="Genomic_DNA"/>
</dbReference>
<reference evidence="7" key="1">
    <citation type="journal article" date="2019" name="Int. J. Syst. Evol. Microbiol.">
        <title>The Global Catalogue of Microorganisms (GCM) 10K type strain sequencing project: providing services to taxonomists for standard genome sequencing and annotation.</title>
        <authorList>
            <consortium name="The Broad Institute Genomics Platform"/>
            <consortium name="The Broad Institute Genome Sequencing Center for Infectious Disease"/>
            <person name="Wu L."/>
            <person name="Ma J."/>
        </authorList>
    </citation>
    <scope>NUCLEOTIDE SEQUENCE [LARGE SCALE GENOMIC DNA]</scope>
    <source>
        <strain evidence="7">JCM 18514</strain>
    </source>
</reference>
<dbReference type="Pfam" id="PF01155">
    <property type="entry name" value="HypA"/>
    <property type="match status" value="1"/>
</dbReference>
<keyword evidence="3 5" id="KW-0479">Metal-binding</keyword>
<evidence type="ECO:0000313" key="7">
    <source>
        <dbReference type="Proteomes" id="UP001500200"/>
    </source>
</evidence>
<keyword evidence="7" id="KW-1185">Reference proteome</keyword>
<name>A0ABP9SQI1_9MICC</name>
<organism evidence="6 7">
    <name type="scientific">Arthrobacter gyeryongensis</name>
    <dbReference type="NCBI Taxonomy" id="1650592"/>
    <lineage>
        <taxon>Bacteria</taxon>
        <taxon>Bacillati</taxon>
        <taxon>Actinomycetota</taxon>
        <taxon>Actinomycetes</taxon>
        <taxon>Micrococcales</taxon>
        <taxon>Micrococcaceae</taxon>
        <taxon>Arthrobacter</taxon>
    </lineage>
</organism>
<dbReference type="PANTHER" id="PTHR34535:SF3">
    <property type="entry name" value="HYDROGENASE MATURATION FACTOR HYPA"/>
    <property type="match status" value="1"/>
</dbReference>
<dbReference type="PROSITE" id="PS01249">
    <property type="entry name" value="HYPA"/>
    <property type="match status" value="1"/>
</dbReference>
<comment type="function">
    <text evidence="5">Involved in the maturation of [NiFe] hydrogenases. Required for nickel insertion into the metal center of the hydrogenase.</text>
</comment>
<evidence type="ECO:0000256" key="4">
    <source>
        <dbReference type="ARBA" id="ARBA00022833"/>
    </source>
</evidence>
<evidence type="ECO:0000256" key="2">
    <source>
        <dbReference type="ARBA" id="ARBA00022596"/>
    </source>
</evidence>
<feature type="binding site" evidence="5">
    <location>
        <position position="2"/>
    </location>
    <ligand>
        <name>Ni(2+)</name>
        <dbReference type="ChEBI" id="CHEBI:49786"/>
    </ligand>
</feature>
<keyword evidence="4 5" id="KW-0862">Zinc</keyword>